<sequence length="41" mass="4836">MRRARRPMKRMPSTPRASRAVVRAEQPTYRFDDPFEDPAST</sequence>
<gene>
    <name evidence="2" type="ORF">BURMUCGD2_4788</name>
</gene>
<accession>B9BI82</accession>
<evidence type="ECO:0000313" key="3">
    <source>
        <dbReference type="Proteomes" id="UP000004535"/>
    </source>
</evidence>
<feature type="region of interest" description="Disordered" evidence="1">
    <location>
        <begin position="1"/>
        <end position="41"/>
    </location>
</feature>
<organism evidence="2 3">
    <name type="scientific">Burkholderia multivorans CGD2</name>
    <dbReference type="NCBI Taxonomy" id="513052"/>
    <lineage>
        <taxon>Bacteria</taxon>
        <taxon>Pseudomonadati</taxon>
        <taxon>Pseudomonadota</taxon>
        <taxon>Betaproteobacteria</taxon>
        <taxon>Burkholderiales</taxon>
        <taxon>Burkholderiaceae</taxon>
        <taxon>Burkholderia</taxon>
        <taxon>Burkholderia cepacia complex</taxon>
    </lineage>
</organism>
<name>B9BI82_9BURK</name>
<protein>
    <submittedName>
        <fullName evidence="2">Uncharacterized protein</fullName>
    </submittedName>
</protein>
<proteinExistence type="predicted"/>
<dbReference type="EMBL" id="ACFC01000001">
    <property type="protein sequence ID" value="EEE09415.1"/>
    <property type="molecule type" value="Genomic_DNA"/>
</dbReference>
<dbReference type="Proteomes" id="UP000004535">
    <property type="component" value="Unassembled WGS sequence"/>
</dbReference>
<comment type="caution">
    <text evidence="2">The sequence shown here is derived from an EMBL/GenBank/DDBJ whole genome shotgun (WGS) entry which is preliminary data.</text>
</comment>
<dbReference type="AlphaFoldDB" id="B9BI82"/>
<evidence type="ECO:0000313" key="2">
    <source>
        <dbReference type="EMBL" id="EEE09415.1"/>
    </source>
</evidence>
<reference evidence="2 3" key="1">
    <citation type="journal article" date="2012" name="J. Bacteriol.">
        <title>Draft Genome Sequence Determination for Cystic Fibrosis and Chronic Granulomatous Disease Burkholderia multivorans Isolates.</title>
        <authorList>
            <person name="Varga J.J."/>
            <person name="Losada L."/>
            <person name="Zelazny A.M."/>
            <person name="Brinkac L."/>
            <person name="Harkins D."/>
            <person name="Radune D."/>
            <person name="Hostetler J."/>
            <person name="Sampaio E.P."/>
            <person name="Ronning C.M."/>
            <person name="Nierman W.C."/>
            <person name="Greenberg D.E."/>
            <person name="Holland S.M."/>
            <person name="Goldberg J.B."/>
        </authorList>
    </citation>
    <scope>NUCLEOTIDE SEQUENCE [LARGE SCALE GENOMIC DNA]</scope>
    <source>
        <strain evidence="2 3">CGD2</strain>
    </source>
</reference>
<evidence type="ECO:0000256" key="1">
    <source>
        <dbReference type="SAM" id="MobiDB-lite"/>
    </source>
</evidence>